<evidence type="ECO:0000256" key="1">
    <source>
        <dbReference type="SAM" id="Phobius"/>
    </source>
</evidence>
<reference evidence="2" key="1">
    <citation type="submission" date="2020-06" db="EMBL/GenBank/DDBJ databases">
        <title>Unique genomic features of the anaerobic methanotrophic archaea.</title>
        <authorList>
            <person name="Chadwick G.L."/>
            <person name="Skennerton C.T."/>
            <person name="Laso-Perez R."/>
            <person name="Leu A.O."/>
            <person name="Speth D.R."/>
            <person name="Yu H."/>
            <person name="Morgan-Lang C."/>
            <person name="Hatzenpichler R."/>
            <person name="Goudeau D."/>
            <person name="Malmstrom R."/>
            <person name="Brazelton W.J."/>
            <person name="Woyke T."/>
            <person name="Hallam S.J."/>
            <person name="Tyson G.W."/>
            <person name="Wegener G."/>
            <person name="Boetius A."/>
            <person name="Orphan V."/>
        </authorList>
    </citation>
    <scope>NUCLEOTIDE SEQUENCE</scope>
</reference>
<protein>
    <submittedName>
        <fullName evidence="2">Uncharacterized protein</fullName>
    </submittedName>
</protein>
<accession>A0A7G9Z2S0</accession>
<feature type="transmembrane region" description="Helical" evidence="1">
    <location>
        <begin position="123"/>
        <end position="146"/>
    </location>
</feature>
<keyword evidence="1" id="KW-0812">Transmembrane</keyword>
<keyword evidence="1" id="KW-0472">Membrane</keyword>
<feature type="transmembrane region" description="Helical" evidence="1">
    <location>
        <begin position="85"/>
        <end position="102"/>
    </location>
</feature>
<keyword evidence="1" id="KW-1133">Transmembrane helix</keyword>
<name>A0A7G9Z2S0_9EURY</name>
<gene>
    <name evidence="2" type="ORF">KENJCFKB_00014</name>
</gene>
<proteinExistence type="predicted"/>
<organism evidence="2">
    <name type="scientific">Candidatus Methanophaga sp. ANME-1 ERB7</name>
    <dbReference type="NCBI Taxonomy" id="2759913"/>
    <lineage>
        <taxon>Archaea</taxon>
        <taxon>Methanobacteriati</taxon>
        <taxon>Methanobacteriota</taxon>
        <taxon>Stenosarchaea group</taxon>
        <taxon>Methanomicrobia</taxon>
        <taxon>Candidatus Methanophagales</taxon>
        <taxon>Candidatus Methanophagaceae</taxon>
        <taxon>Candidatus Methanophaga</taxon>
    </lineage>
</organism>
<sequence>MINKRRITEDKVSFFLKSLCKSLFLVGSGIVFAISLSALITPELINGLTGNINDPLLIIYAETIGFISPGPRYIIYPILVELKDLGIGAAIIIALISGHVLIEPSTAFIEAGFFGYRFAIKRFIISFIITFFAGILTMFLVNYFGWRIL</sequence>
<feature type="transmembrane region" description="Helical" evidence="1">
    <location>
        <begin position="21"/>
        <end position="40"/>
    </location>
</feature>
<dbReference type="EMBL" id="MT631586">
    <property type="protein sequence ID" value="QNO54554.1"/>
    <property type="molecule type" value="Genomic_DNA"/>
</dbReference>
<dbReference type="AlphaFoldDB" id="A0A7G9Z2S0"/>
<evidence type="ECO:0000313" key="2">
    <source>
        <dbReference type="EMBL" id="QNO54554.1"/>
    </source>
</evidence>